<protein>
    <submittedName>
        <fullName evidence="1">Uncharacterized protein</fullName>
    </submittedName>
</protein>
<organism evidence="1 2">
    <name type="scientific">Sinanodonta woodiana</name>
    <name type="common">Chinese pond mussel</name>
    <name type="synonym">Anodonta woodiana</name>
    <dbReference type="NCBI Taxonomy" id="1069815"/>
    <lineage>
        <taxon>Eukaryota</taxon>
        <taxon>Metazoa</taxon>
        <taxon>Spiralia</taxon>
        <taxon>Lophotrochozoa</taxon>
        <taxon>Mollusca</taxon>
        <taxon>Bivalvia</taxon>
        <taxon>Autobranchia</taxon>
        <taxon>Heteroconchia</taxon>
        <taxon>Palaeoheterodonta</taxon>
        <taxon>Unionida</taxon>
        <taxon>Unionoidea</taxon>
        <taxon>Unionidae</taxon>
        <taxon>Unioninae</taxon>
        <taxon>Sinanodonta</taxon>
    </lineage>
</organism>
<dbReference type="EMBL" id="JBJQND010000004">
    <property type="protein sequence ID" value="KAL3878591.1"/>
    <property type="molecule type" value="Genomic_DNA"/>
</dbReference>
<evidence type="ECO:0000313" key="1">
    <source>
        <dbReference type="EMBL" id="KAL3878591.1"/>
    </source>
</evidence>
<name>A0ABD3WYZ5_SINWO</name>
<gene>
    <name evidence="1" type="ORF">ACJMK2_030927</name>
</gene>
<proteinExistence type="predicted"/>
<accession>A0ABD3WYZ5</accession>
<dbReference type="AlphaFoldDB" id="A0ABD3WYZ5"/>
<dbReference type="Proteomes" id="UP001634394">
    <property type="component" value="Unassembled WGS sequence"/>
</dbReference>
<reference evidence="1 2" key="1">
    <citation type="submission" date="2024-11" db="EMBL/GenBank/DDBJ databases">
        <title>Chromosome-level genome assembly of the freshwater bivalve Anodonta woodiana.</title>
        <authorList>
            <person name="Chen X."/>
        </authorList>
    </citation>
    <scope>NUCLEOTIDE SEQUENCE [LARGE SCALE GENOMIC DNA]</scope>
    <source>
        <strain evidence="1">MN2024</strain>
        <tissue evidence="1">Gills</tissue>
    </source>
</reference>
<comment type="caution">
    <text evidence="1">The sequence shown here is derived from an EMBL/GenBank/DDBJ whole genome shotgun (WGS) entry which is preliminary data.</text>
</comment>
<keyword evidence="2" id="KW-1185">Reference proteome</keyword>
<sequence>MILYFQVRRGRIDIAGYDLDTFDLPVGIHLPRYHEQDPNKEYSPPSYDCIYHVPKEHSHSVDFEQSSCHQADDTSCHQADDTSCHQADDTSCHQADDTSLHQADDTSCHQADATPSTVENGCECNYRRINPNCYQVTVDIVWI</sequence>
<evidence type="ECO:0000313" key="2">
    <source>
        <dbReference type="Proteomes" id="UP001634394"/>
    </source>
</evidence>